<evidence type="ECO:0000313" key="3">
    <source>
        <dbReference type="Proteomes" id="UP000332933"/>
    </source>
</evidence>
<dbReference type="OrthoDB" id="2151982at2759"/>
<organism evidence="2 3">
    <name type="scientific">Aphanomyces stellatus</name>
    <dbReference type="NCBI Taxonomy" id="120398"/>
    <lineage>
        <taxon>Eukaryota</taxon>
        <taxon>Sar</taxon>
        <taxon>Stramenopiles</taxon>
        <taxon>Oomycota</taxon>
        <taxon>Saprolegniomycetes</taxon>
        <taxon>Saprolegniales</taxon>
        <taxon>Verrucalvaceae</taxon>
        <taxon>Aphanomyces</taxon>
    </lineage>
</organism>
<dbReference type="AlphaFoldDB" id="A0A485KG29"/>
<evidence type="ECO:0000313" key="1">
    <source>
        <dbReference type="EMBL" id="KAF0709361.1"/>
    </source>
</evidence>
<dbReference type="EMBL" id="CAADRA010002281">
    <property type="protein sequence ID" value="VFT82968.1"/>
    <property type="molecule type" value="Genomic_DNA"/>
</dbReference>
<reference evidence="1" key="2">
    <citation type="submission" date="2019-06" db="EMBL/GenBank/DDBJ databases">
        <title>Genomics analysis of Aphanomyces spp. identifies a new class of oomycete effector associated with host adaptation.</title>
        <authorList>
            <person name="Gaulin E."/>
        </authorList>
    </citation>
    <scope>NUCLEOTIDE SEQUENCE</scope>
    <source>
        <strain evidence="1">CBS 578.67</strain>
    </source>
</reference>
<name>A0A485KG29_9STRA</name>
<keyword evidence="3" id="KW-1185">Reference proteome</keyword>
<dbReference type="Proteomes" id="UP000332933">
    <property type="component" value="Unassembled WGS sequence"/>
</dbReference>
<dbReference type="EMBL" id="VJMH01002279">
    <property type="protein sequence ID" value="KAF0709361.1"/>
    <property type="molecule type" value="Genomic_DNA"/>
</dbReference>
<evidence type="ECO:0000313" key="2">
    <source>
        <dbReference type="EMBL" id="VFT82968.1"/>
    </source>
</evidence>
<accession>A0A485KG29</accession>
<sequence>MHSRQVPLYTNTSGSELSDADVLRRLFQEDDIAGMFELLDAASSRTPLCCVKPTSILLDAVARPWLDSLRGTLLSIGSGSGLFEMLLASRLASINPHLALVGVDTAPVDIFLNDAFKLVDDRACPIVMHVTALLAVYLRRPAILATYLEWFPHVETIVLLGPRSENPLLDPATAAAVAVWGIVAAEIDGADVASWDLCQVLRKH</sequence>
<gene>
    <name evidence="2" type="primary">Aste57867_5951</name>
    <name evidence="1" type="ORF">As57867_005937</name>
    <name evidence="2" type="ORF">ASTE57867_5951</name>
</gene>
<protein>
    <submittedName>
        <fullName evidence="2">Aste57867_5951 protein</fullName>
    </submittedName>
</protein>
<reference evidence="2 3" key="1">
    <citation type="submission" date="2019-03" db="EMBL/GenBank/DDBJ databases">
        <authorList>
            <person name="Gaulin E."/>
            <person name="Dumas B."/>
        </authorList>
    </citation>
    <scope>NUCLEOTIDE SEQUENCE [LARGE SCALE GENOMIC DNA]</scope>
    <source>
        <strain evidence="2">CBS 568.67</strain>
    </source>
</reference>
<proteinExistence type="predicted"/>